<dbReference type="PROSITE" id="PS50963">
    <property type="entry name" value="LINK_2"/>
    <property type="match status" value="1"/>
</dbReference>
<dbReference type="OrthoDB" id="8952307at2759"/>
<dbReference type="GO" id="GO:0006898">
    <property type="term" value="P:receptor-mediated endocytosis"/>
    <property type="evidence" value="ECO:0007669"/>
    <property type="project" value="Ensembl"/>
</dbReference>
<evidence type="ECO:0000256" key="5">
    <source>
        <dbReference type="ARBA" id="ARBA00023136"/>
    </source>
</evidence>
<dbReference type="Ensembl" id="ENSGALT00010050957.1">
    <property type="protein sequence ID" value="ENSGALP00010030148.1"/>
    <property type="gene ID" value="ENSGALG00010021064.1"/>
</dbReference>
<evidence type="ECO:0000256" key="10">
    <source>
        <dbReference type="SAM" id="Phobius"/>
    </source>
</evidence>
<gene>
    <name evidence="12" type="primary">LYVE1</name>
</gene>
<dbReference type="PROSITE" id="PS01241">
    <property type="entry name" value="LINK_1"/>
    <property type="match status" value="1"/>
</dbReference>
<feature type="disulfide bond" evidence="9">
    <location>
        <begin position="101"/>
        <end position="122"/>
    </location>
</feature>
<dbReference type="GO" id="GO:0002693">
    <property type="term" value="P:positive regulation of cellular extravasation"/>
    <property type="evidence" value="ECO:0007669"/>
    <property type="project" value="Ensembl"/>
</dbReference>
<evidence type="ECO:0000256" key="4">
    <source>
        <dbReference type="ARBA" id="ARBA00022989"/>
    </source>
</evidence>
<dbReference type="GO" id="GO:0007155">
    <property type="term" value="P:cell adhesion"/>
    <property type="evidence" value="ECO:0007669"/>
    <property type="project" value="InterPro"/>
</dbReference>
<dbReference type="InterPro" id="IPR016186">
    <property type="entry name" value="C-type_lectin-like/link_sf"/>
</dbReference>
<organism evidence="12 13">
    <name type="scientific">Gallus gallus</name>
    <name type="common">Chicken</name>
    <dbReference type="NCBI Taxonomy" id="9031"/>
    <lineage>
        <taxon>Eukaryota</taxon>
        <taxon>Metazoa</taxon>
        <taxon>Chordata</taxon>
        <taxon>Craniata</taxon>
        <taxon>Vertebrata</taxon>
        <taxon>Euteleostomi</taxon>
        <taxon>Archelosauria</taxon>
        <taxon>Archosauria</taxon>
        <taxon>Dinosauria</taxon>
        <taxon>Saurischia</taxon>
        <taxon>Theropoda</taxon>
        <taxon>Coelurosauria</taxon>
        <taxon>Aves</taxon>
        <taxon>Neognathae</taxon>
        <taxon>Galloanserae</taxon>
        <taxon>Galliformes</taxon>
        <taxon>Phasianidae</taxon>
        <taxon>Phasianinae</taxon>
        <taxon>Gallus</taxon>
    </lineage>
</organism>
<evidence type="ECO:0000256" key="3">
    <source>
        <dbReference type="ARBA" id="ARBA00022729"/>
    </source>
</evidence>
<keyword evidence="7" id="KW-0675">Receptor</keyword>
<dbReference type="Gene3D" id="3.10.100.10">
    <property type="entry name" value="Mannose-Binding Protein A, subunit A"/>
    <property type="match status" value="1"/>
</dbReference>
<dbReference type="PANTHER" id="PTHR10225:SF2">
    <property type="entry name" value="LYMPHATIC VESSEL ENDOTHELIAL HYALURONIC ACID RECEPTOR 1"/>
    <property type="match status" value="1"/>
</dbReference>
<reference evidence="12" key="1">
    <citation type="submission" date="2020-11" db="EMBL/GenBank/DDBJ databases">
        <title>Gallus gallus (Chicken) genome, bGalGal1, GRCg7b, maternal haplotype autosomes + Z &amp; W.</title>
        <authorList>
            <person name="Warren W."/>
            <person name="Formenti G."/>
            <person name="Fedrigo O."/>
            <person name="Haase B."/>
            <person name="Mountcastle J."/>
            <person name="Balacco J."/>
            <person name="Tracey A."/>
            <person name="Schneider V."/>
            <person name="Okimoto R."/>
            <person name="Cheng H."/>
            <person name="Hawken R."/>
            <person name="Howe K."/>
            <person name="Jarvis E.D."/>
        </authorList>
    </citation>
    <scope>NUCLEOTIDE SEQUENCE [LARGE SCALE GENOMIC DNA]</scope>
    <source>
        <strain evidence="12">Broiler</strain>
    </source>
</reference>
<feature type="transmembrane region" description="Helical" evidence="10">
    <location>
        <begin position="238"/>
        <end position="266"/>
    </location>
</feature>
<evidence type="ECO:0000313" key="13">
    <source>
        <dbReference type="Proteomes" id="UP000000539"/>
    </source>
</evidence>
<reference evidence="12" key="2">
    <citation type="submission" date="2025-08" db="UniProtKB">
        <authorList>
            <consortium name="Ensembl"/>
        </authorList>
    </citation>
    <scope>IDENTIFICATION</scope>
    <source>
        <strain evidence="12">broiler</strain>
    </source>
</reference>
<dbReference type="Proteomes" id="UP000000539">
    <property type="component" value="Chromosome 5"/>
</dbReference>
<dbReference type="AlphaFoldDB" id="A0A8V0ZH69"/>
<dbReference type="SUPFAM" id="SSF56436">
    <property type="entry name" value="C-type lectin-like"/>
    <property type="match status" value="1"/>
</dbReference>
<evidence type="ECO:0000256" key="7">
    <source>
        <dbReference type="ARBA" id="ARBA00023170"/>
    </source>
</evidence>
<evidence type="ECO:0000256" key="6">
    <source>
        <dbReference type="ARBA" id="ARBA00023157"/>
    </source>
</evidence>
<protein>
    <submittedName>
        <fullName evidence="12">Lymphatic vessel endothelial hyaluronan receptor 1</fullName>
    </submittedName>
</protein>
<dbReference type="GO" id="GO:0005886">
    <property type="term" value="C:plasma membrane"/>
    <property type="evidence" value="ECO:0000318"/>
    <property type="project" value="GO_Central"/>
</dbReference>
<keyword evidence="5 10" id="KW-0472">Membrane</keyword>
<keyword evidence="6 9" id="KW-1015">Disulfide bond</keyword>
<evidence type="ECO:0000256" key="2">
    <source>
        <dbReference type="ARBA" id="ARBA00022692"/>
    </source>
</evidence>
<evidence type="ECO:0000256" key="1">
    <source>
        <dbReference type="ARBA" id="ARBA00004167"/>
    </source>
</evidence>
<keyword evidence="13" id="KW-1185">Reference proteome</keyword>
<name>A0A8V0ZH69_CHICK</name>
<evidence type="ECO:0000256" key="9">
    <source>
        <dbReference type="PROSITE-ProRule" id="PRU00323"/>
    </source>
</evidence>
<evidence type="ECO:0000256" key="8">
    <source>
        <dbReference type="ARBA" id="ARBA00023180"/>
    </source>
</evidence>
<evidence type="ECO:0000313" key="12">
    <source>
        <dbReference type="Ensembl" id="ENSGALP00010030148.1"/>
    </source>
</evidence>
<sequence length="329" mass="36159">MTTYFGVTSAVLSVWVMTFMAQNYFITELKETCTRTLWFISRTGTLVSGSTLSPCRITGVGLYLGHKVNFSEASNVCNRLNLQLASKEQVEKALNHGFETCSSGWIKDGSVAIPRITSNMKCGKGSVGLVNWRPNHAHKFTVYCFNSSDVQINSCKPDPTTTIIPSSSVPTDLTAYSSSDLTGNTTAVPTAAEPEQTLKNVKFRIICITETILPTEETTTTMPEESYTYPAAFRNDGVVFGGIPTALLVLAIIFFISSVLLAVCYIKKYKKCLLFSRKNQKKEVVETTALKDTASNDKILEKETKNNGKMVEEATAKPETTVKCLEVEV</sequence>
<dbReference type="GO" id="GO:0004888">
    <property type="term" value="F:transmembrane signaling receptor activity"/>
    <property type="evidence" value="ECO:0000318"/>
    <property type="project" value="GO_Central"/>
</dbReference>
<comment type="caution">
    <text evidence="9">Lacks conserved residue(s) required for the propagation of feature annotation.</text>
</comment>
<proteinExistence type="predicted"/>
<keyword evidence="2 10" id="KW-0812">Transmembrane</keyword>
<dbReference type="GO" id="GO:0038024">
    <property type="term" value="F:cargo receptor activity"/>
    <property type="evidence" value="ECO:0007669"/>
    <property type="project" value="Ensembl"/>
</dbReference>
<dbReference type="GO" id="GO:0030214">
    <property type="term" value="P:hyaluronan catabolic process"/>
    <property type="evidence" value="ECO:0007669"/>
    <property type="project" value="Ensembl"/>
</dbReference>
<dbReference type="SMART" id="SM00445">
    <property type="entry name" value="LINK"/>
    <property type="match status" value="1"/>
</dbReference>
<dbReference type="InterPro" id="IPR016187">
    <property type="entry name" value="CTDL_fold"/>
</dbReference>
<keyword evidence="3" id="KW-0732">Signal</keyword>
<dbReference type="GO" id="GO:0005540">
    <property type="term" value="F:hyaluronic acid binding"/>
    <property type="evidence" value="ECO:0000318"/>
    <property type="project" value="GO_Central"/>
</dbReference>
<dbReference type="InterPro" id="IPR043210">
    <property type="entry name" value="CD44_antigen-like"/>
</dbReference>
<dbReference type="PRINTS" id="PR01265">
    <property type="entry name" value="LINKMODULE"/>
</dbReference>
<reference evidence="12" key="3">
    <citation type="submission" date="2025-09" db="UniProtKB">
        <authorList>
            <consortium name="Ensembl"/>
        </authorList>
    </citation>
    <scope>IDENTIFICATION</scope>
    <source>
        <strain evidence="12">broiler</strain>
    </source>
</reference>
<keyword evidence="4 10" id="KW-1133">Transmembrane helix</keyword>
<evidence type="ECO:0000259" key="11">
    <source>
        <dbReference type="PROSITE" id="PS50963"/>
    </source>
</evidence>
<dbReference type="Pfam" id="PF00193">
    <property type="entry name" value="Xlink"/>
    <property type="match status" value="1"/>
</dbReference>
<accession>A0A8V0ZH69</accession>
<dbReference type="PANTHER" id="PTHR10225">
    <property type="entry name" value="HYALURONAN RECEPTOR"/>
    <property type="match status" value="1"/>
</dbReference>
<dbReference type="InterPro" id="IPR000538">
    <property type="entry name" value="Link_dom"/>
</dbReference>
<feature type="domain" description="Link" evidence="11">
    <location>
        <begin position="56"/>
        <end position="146"/>
    </location>
</feature>
<keyword evidence="8" id="KW-0325">Glycoprotein</keyword>
<dbReference type="GeneTree" id="ENSGT00530000063822"/>
<dbReference type="FunCoup" id="A0A8V0ZH69">
    <property type="interactions" value="19"/>
</dbReference>
<comment type="subcellular location">
    <subcellularLocation>
        <location evidence="1">Membrane</location>
        <topology evidence="1">Single-pass membrane protein</topology>
    </subcellularLocation>
</comment>